<dbReference type="GO" id="GO:1902600">
    <property type="term" value="P:proton transmembrane transport"/>
    <property type="evidence" value="ECO:0007669"/>
    <property type="project" value="UniProtKB-KW"/>
</dbReference>
<reference evidence="4 5" key="1">
    <citation type="submission" date="2017-11" db="EMBL/GenBank/DDBJ databases">
        <title>Revised Sequence and Annotation of the Rhodobaca barguzinensis strain alga05 Genome.</title>
        <authorList>
            <person name="Kopejtka K."/>
            <person name="Tomasch J.M."/>
            <person name="Bunk B."/>
            <person name="Koblizek M."/>
        </authorList>
    </citation>
    <scope>NUCLEOTIDE SEQUENCE [LARGE SCALE GENOMIC DNA]</scope>
    <source>
        <strain evidence="5">alga05</strain>
    </source>
</reference>
<dbReference type="Proteomes" id="UP000228948">
    <property type="component" value="Chromosome"/>
</dbReference>
<dbReference type="KEGG" id="rbg:BG454_07955"/>
<gene>
    <name evidence="4" type="ORF">BG454_07955</name>
</gene>
<dbReference type="PIRSF" id="PIRSF032126">
    <property type="entry name" value="F0F1_ATP_synthase_subunit_I"/>
    <property type="match status" value="1"/>
</dbReference>
<dbReference type="RefSeq" id="WP_071480316.1">
    <property type="nucleotide sequence ID" value="NZ_CP024899.1"/>
</dbReference>
<dbReference type="STRING" id="441209.GCA_001870665_01368"/>
<evidence type="ECO:0000256" key="2">
    <source>
        <dbReference type="SAM" id="MobiDB-lite"/>
    </source>
</evidence>
<comment type="function">
    <text evidence="1">A possible function for this protein is to guide the assembly of the membrane sector of the ATPase enzyme complex.</text>
</comment>
<keyword evidence="1" id="KW-0813">Transport</keyword>
<evidence type="ECO:0000313" key="4">
    <source>
        <dbReference type="EMBL" id="ATX65767.1"/>
    </source>
</evidence>
<feature type="region of interest" description="Disordered" evidence="2">
    <location>
        <begin position="94"/>
        <end position="117"/>
    </location>
</feature>
<dbReference type="Pfam" id="PF09527">
    <property type="entry name" value="ATPase_gene1"/>
    <property type="match status" value="1"/>
</dbReference>
<dbReference type="InterPro" id="IPR032820">
    <property type="entry name" value="ATPase_put"/>
</dbReference>
<dbReference type="EMBL" id="CP024899">
    <property type="protein sequence ID" value="ATX65767.1"/>
    <property type="molecule type" value="Genomic_DNA"/>
</dbReference>
<evidence type="ECO:0000256" key="1">
    <source>
        <dbReference type="PIRNR" id="PIRNR032126"/>
    </source>
</evidence>
<keyword evidence="1" id="KW-0375">Hydrogen ion transport</keyword>
<feature type="transmembrane region" description="Helical" evidence="3">
    <location>
        <begin position="39"/>
        <end position="57"/>
    </location>
</feature>
<evidence type="ECO:0000256" key="3">
    <source>
        <dbReference type="SAM" id="Phobius"/>
    </source>
</evidence>
<keyword evidence="5" id="KW-1185">Reference proteome</keyword>
<keyword evidence="1 3" id="KW-0472">Membrane</keyword>
<dbReference type="GO" id="GO:0045259">
    <property type="term" value="C:proton-transporting ATP synthase complex"/>
    <property type="evidence" value="ECO:0007669"/>
    <property type="project" value="UniProtKB-UniRule"/>
</dbReference>
<dbReference type="OrthoDB" id="15401at2"/>
<keyword evidence="1" id="KW-0406">Ion transport</keyword>
<organism evidence="4 5">
    <name type="scientific">Roseinatronobacter bogoriensis subsp. barguzinensis</name>
    <dbReference type="NCBI Taxonomy" id="441209"/>
    <lineage>
        <taxon>Bacteria</taxon>
        <taxon>Pseudomonadati</taxon>
        <taxon>Pseudomonadota</taxon>
        <taxon>Alphaproteobacteria</taxon>
        <taxon>Rhodobacterales</taxon>
        <taxon>Paracoccaceae</taxon>
        <taxon>Roseinatronobacter</taxon>
    </lineage>
</organism>
<dbReference type="InterPro" id="IPR016989">
    <property type="entry name" value="Atp1_alphaprobac"/>
</dbReference>
<sequence length="117" mass="12504">MTKREEMEQLKALEDRIAKVKATLEPPKAAQDHHSMAQIGWRMVIELVSGLGIGAAMGYGLDVLFGTLPIFLVLLTLLGFAAGVKTMMRSAREFETGTDRAAPAQTGAKQGDKTSGG</sequence>
<name>A0A2K8K8J3_9RHOB</name>
<accession>A0A2K8K8J3</accession>
<keyword evidence="3" id="KW-1133">Transmembrane helix</keyword>
<protein>
    <recommendedName>
        <fullName evidence="1">ATP synthase protein I</fullName>
    </recommendedName>
</protein>
<evidence type="ECO:0000313" key="5">
    <source>
        <dbReference type="Proteomes" id="UP000228948"/>
    </source>
</evidence>
<proteinExistence type="inferred from homology"/>
<comment type="similarity">
    <text evidence="1">Belongs to the bacterial AtpI family.</text>
</comment>
<feature type="transmembrane region" description="Helical" evidence="3">
    <location>
        <begin position="63"/>
        <end position="84"/>
    </location>
</feature>
<keyword evidence="3" id="KW-0812">Transmembrane</keyword>
<dbReference type="AlphaFoldDB" id="A0A2K8K8J3"/>